<dbReference type="GO" id="GO:0008270">
    <property type="term" value="F:zinc ion binding"/>
    <property type="evidence" value="ECO:0007669"/>
    <property type="project" value="UniProtKB-KW"/>
</dbReference>
<evidence type="ECO:0000256" key="6">
    <source>
        <dbReference type="PROSITE-ProRule" id="PRU00175"/>
    </source>
</evidence>
<dbReference type="SUPFAM" id="SSF54928">
    <property type="entry name" value="RNA-binding domain, RBD"/>
    <property type="match status" value="1"/>
</dbReference>
<dbReference type="Pfam" id="PF13445">
    <property type="entry name" value="zf-RING_UBOX"/>
    <property type="match status" value="1"/>
</dbReference>
<evidence type="ECO:0000313" key="11">
    <source>
        <dbReference type="Proteomes" id="UP000326759"/>
    </source>
</evidence>
<dbReference type="InterPro" id="IPR000504">
    <property type="entry name" value="RRM_dom"/>
</dbReference>
<dbReference type="PANTHER" id="PTHR11071">
    <property type="entry name" value="PEPTIDYL-PROLYL CIS-TRANS ISOMERASE"/>
    <property type="match status" value="1"/>
</dbReference>
<dbReference type="Pfam" id="PF00076">
    <property type="entry name" value="RRM_1"/>
    <property type="match status" value="1"/>
</dbReference>
<comment type="caution">
    <text evidence="10">The sequence shown here is derived from an EMBL/GenBank/DDBJ whole genome shotgun (WGS) entry which is preliminary data.</text>
</comment>
<feature type="domain" description="RING-type" evidence="9">
    <location>
        <begin position="196"/>
        <end position="237"/>
    </location>
</feature>
<dbReference type="InterPro" id="IPR012677">
    <property type="entry name" value="Nucleotide-bd_a/b_plait_sf"/>
</dbReference>
<dbReference type="GO" id="GO:0003755">
    <property type="term" value="F:peptidyl-prolyl cis-trans isomerase activity"/>
    <property type="evidence" value="ECO:0007669"/>
    <property type="project" value="InterPro"/>
</dbReference>
<dbReference type="InterPro" id="IPR035979">
    <property type="entry name" value="RBD_domain_sf"/>
</dbReference>
<sequence>MLVLNSKVNMMDNVFLFIYRIKMMTSDSFKIYCGNLSSSTTGSDLEALFSKYGTVIEADHMASESDGVTVLSSLHGFVLKGEKMVVQKAINSKKPSTSSLPVKRNVAVGQGISSLDDFDSACEQHHQQQSVTSSPSHFSLPVKSSISSSSSGRPSPLLLSSASSTSYTPEHNLQHVNSNENKFNNFDDAINKDDTCGICNTMYNNTIHVPKFLSCNHTFCSDCLTSLVNGSSIKCPLFCPYVTVLQDSGVSDDLLTRMVNLQVNHKNQTSTSFEQEVCFACMTMPPGKLCTIQKHEIFKESEAFLILKNQLRNILELSFTALRDAMALQASLKERMEYTLHSVNKFAEELTFKVSSSYQSITNKYRLNYAKDTVNSALQSVLLQLKEPNLESGISRLGISYKEAFSLASTLKENADKGNFANVLLIYLLSDLLFTRYRPLLNPAHRFSPFSHSFGNVNPPSVSPLHESEFELDSDNAIIHDSNELFGINKVIETTKAIESSSLINGSAHNLQQENFNSPVASSALSLGISNISLIDSSTSDNNKNNNDDIDDNNEELETDDTPRPVSYLDAVKKPAKQSNNESQIKQAVKPVPAPMKPTKFPHCWMVLSINGITAGRILFQLRPDKAPQMCENFIGLCTHRSGYGYKGTHFFKSGDGFLVGGDVENDDGTGGYSCFDRTKFEADLCPLKDDVGMVRFKGIGTSDKGRGMVGSQFMIWYTEREFKKFSFSLVFGKVVDGLDIVQEAANHNLHKVAIKVEECGAMI</sequence>
<feature type="compositionally biased region" description="Low complexity" evidence="7">
    <location>
        <begin position="536"/>
        <end position="545"/>
    </location>
</feature>
<accession>A0A5N5TF83</accession>
<dbReference type="PROSITE" id="PS00518">
    <property type="entry name" value="ZF_RING_1"/>
    <property type="match status" value="1"/>
</dbReference>
<reference evidence="10 11" key="1">
    <citation type="journal article" date="2019" name="PLoS Biol.">
        <title>Sex chromosomes control vertical transmission of feminizing Wolbachia symbionts in an isopod.</title>
        <authorList>
            <person name="Becking T."/>
            <person name="Chebbi M.A."/>
            <person name="Giraud I."/>
            <person name="Moumen B."/>
            <person name="Laverre T."/>
            <person name="Caubet Y."/>
            <person name="Peccoud J."/>
            <person name="Gilbert C."/>
            <person name="Cordaux R."/>
        </authorList>
    </citation>
    <scope>NUCLEOTIDE SEQUENCE [LARGE SCALE GENOMIC DNA]</scope>
    <source>
        <strain evidence="10">ANa2</strain>
        <tissue evidence="10">Whole body excluding digestive tract and cuticle</tissue>
    </source>
</reference>
<organism evidence="10 11">
    <name type="scientific">Armadillidium nasatum</name>
    <dbReference type="NCBI Taxonomy" id="96803"/>
    <lineage>
        <taxon>Eukaryota</taxon>
        <taxon>Metazoa</taxon>
        <taxon>Ecdysozoa</taxon>
        <taxon>Arthropoda</taxon>
        <taxon>Crustacea</taxon>
        <taxon>Multicrustacea</taxon>
        <taxon>Malacostraca</taxon>
        <taxon>Eumalacostraca</taxon>
        <taxon>Peracarida</taxon>
        <taxon>Isopoda</taxon>
        <taxon>Oniscidea</taxon>
        <taxon>Crinocheta</taxon>
        <taxon>Armadillidiidae</taxon>
        <taxon>Armadillidium</taxon>
    </lineage>
</organism>
<dbReference type="PANTHER" id="PTHR11071:SF561">
    <property type="entry name" value="PEPTIDYL-PROLYL CIS-TRANS ISOMERASE D-RELATED"/>
    <property type="match status" value="1"/>
</dbReference>
<evidence type="ECO:0000259" key="8">
    <source>
        <dbReference type="PROSITE" id="PS50072"/>
    </source>
</evidence>
<evidence type="ECO:0000256" key="4">
    <source>
        <dbReference type="ARBA" id="ARBA00022884"/>
    </source>
</evidence>
<dbReference type="PROSITE" id="PS50089">
    <property type="entry name" value="ZF_RING_2"/>
    <property type="match status" value="1"/>
</dbReference>
<dbReference type="GO" id="GO:0003723">
    <property type="term" value="F:RNA binding"/>
    <property type="evidence" value="ECO:0007669"/>
    <property type="project" value="UniProtKB-KW"/>
</dbReference>
<dbReference type="OrthoDB" id="252722at2759"/>
<dbReference type="Gene3D" id="3.30.70.330">
    <property type="match status" value="1"/>
</dbReference>
<dbReference type="InterPro" id="IPR013083">
    <property type="entry name" value="Znf_RING/FYVE/PHD"/>
</dbReference>
<dbReference type="SUPFAM" id="SSF57850">
    <property type="entry name" value="RING/U-box"/>
    <property type="match status" value="1"/>
</dbReference>
<dbReference type="InterPro" id="IPR017907">
    <property type="entry name" value="Znf_RING_CS"/>
</dbReference>
<evidence type="ECO:0000256" key="5">
    <source>
        <dbReference type="ARBA" id="ARBA00049785"/>
    </source>
</evidence>
<dbReference type="SUPFAM" id="SSF50891">
    <property type="entry name" value="Cyclophilin-like"/>
    <property type="match status" value="1"/>
</dbReference>
<feature type="compositionally biased region" description="Polar residues" evidence="7">
    <location>
        <begin position="127"/>
        <end position="137"/>
    </location>
</feature>
<evidence type="ECO:0000256" key="3">
    <source>
        <dbReference type="ARBA" id="ARBA00022833"/>
    </source>
</evidence>
<evidence type="ECO:0000256" key="2">
    <source>
        <dbReference type="ARBA" id="ARBA00022771"/>
    </source>
</evidence>
<dbReference type="Proteomes" id="UP000326759">
    <property type="component" value="Unassembled WGS sequence"/>
</dbReference>
<feature type="region of interest" description="Disordered" evidence="7">
    <location>
        <begin position="124"/>
        <end position="172"/>
    </location>
</feature>
<keyword evidence="10" id="KW-0413">Isomerase</keyword>
<dbReference type="PROSITE" id="PS50072">
    <property type="entry name" value="CSA_PPIASE_2"/>
    <property type="match status" value="1"/>
</dbReference>
<feature type="compositionally biased region" description="Acidic residues" evidence="7">
    <location>
        <begin position="548"/>
        <end position="560"/>
    </location>
</feature>
<dbReference type="SMART" id="SM00360">
    <property type="entry name" value="RRM"/>
    <property type="match status" value="1"/>
</dbReference>
<dbReference type="GO" id="GO:0006457">
    <property type="term" value="P:protein folding"/>
    <property type="evidence" value="ECO:0007669"/>
    <property type="project" value="TreeGrafter"/>
</dbReference>
<feature type="region of interest" description="Disordered" evidence="7">
    <location>
        <begin position="536"/>
        <end position="566"/>
    </location>
</feature>
<keyword evidence="4" id="KW-0694">RNA-binding</keyword>
<evidence type="ECO:0000313" key="10">
    <source>
        <dbReference type="EMBL" id="KAB7505334.1"/>
    </source>
</evidence>
<dbReference type="SMART" id="SM00184">
    <property type="entry name" value="RING"/>
    <property type="match status" value="1"/>
</dbReference>
<name>A0A5N5TF83_9CRUS</name>
<dbReference type="Pfam" id="PF00160">
    <property type="entry name" value="Pro_isomerase"/>
    <property type="match status" value="1"/>
</dbReference>
<dbReference type="InterPro" id="IPR002130">
    <property type="entry name" value="Cyclophilin-type_PPIase_dom"/>
</dbReference>
<dbReference type="Gene3D" id="3.30.40.10">
    <property type="entry name" value="Zinc/RING finger domain, C3HC4 (zinc finger)"/>
    <property type="match status" value="1"/>
</dbReference>
<feature type="domain" description="PPIase cyclophilin-type" evidence="8">
    <location>
        <begin position="605"/>
        <end position="747"/>
    </location>
</feature>
<proteinExistence type="predicted"/>
<dbReference type="AlphaFoldDB" id="A0A5N5TF83"/>
<dbReference type="Gene3D" id="2.40.100.10">
    <property type="entry name" value="Cyclophilin-like"/>
    <property type="match status" value="1"/>
</dbReference>
<feature type="compositionally biased region" description="Low complexity" evidence="7">
    <location>
        <begin position="139"/>
        <end position="166"/>
    </location>
</feature>
<keyword evidence="3" id="KW-0862">Zinc</keyword>
<evidence type="ECO:0000256" key="1">
    <source>
        <dbReference type="ARBA" id="ARBA00022723"/>
    </source>
</evidence>
<dbReference type="InterPro" id="IPR029000">
    <property type="entry name" value="Cyclophilin-like_dom_sf"/>
</dbReference>
<dbReference type="InterPro" id="IPR027370">
    <property type="entry name" value="Znf-RING_euk"/>
</dbReference>
<dbReference type="EMBL" id="SEYY01001368">
    <property type="protein sequence ID" value="KAB7505334.1"/>
    <property type="molecule type" value="Genomic_DNA"/>
</dbReference>
<protein>
    <recommendedName>
        <fullName evidence="5">Cyclophilin E</fullName>
    </recommendedName>
</protein>
<gene>
    <name evidence="10" type="primary">cyp33</name>
    <name evidence="10" type="ORF">Anas_05070</name>
</gene>
<evidence type="ECO:0000259" key="9">
    <source>
        <dbReference type="PROSITE" id="PS50089"/>
    </source>
</evidence>
<keyword evidence="11" id="KW-1185">Reference proteome</keyword>
<dbReference type="InterPro" id="IPR001841">
    <property type="entry name" value="Znf_RING"/>
</dbReference>
<keyword evidence="2 6" id="KW-0863">Zinc-finger</keyword>
<keyword evidence="1" id="KW-0479">Metal-binding</keyword>
<evidence type="ECO:0000256" key="7">
    <source>
        <dbReference type="SAM" id="MobiDB-lite"/>
    </source>
</evidence>
<dbReference type="GO" id="GO:0005737">
    <property type="term" value="C:cytoplasm"/>
    <property type="evidence" value="ECO:0007669"/>
    <property type="project" value="TreeGrafter"/>
</dbReference>
<dbReference type="GO" id="GO:0016018">
    <property type="term" value="F:cyclosporin A binding"/>
    <property type="evidence" value="ECO:0007669"/>
    <property type="project" value="TreeGrafter"/>
</dbReference>